<dbReference type="SMART" id="SM00448">
    <property type="entry name" value="REC"/>
    <property type="match status" value="1"/>
</dbReference>
<accession>A0A370K6C9</accession>
<keyword evidence="5" id="KW-0804">Transcription</keyword>
<evidence type="ECO:0000259" key="8">
    <source>
        <dbReference type="PROSITE" id="PS50110"/>
    </source>
</evidence>
<evidence type="ECO:0000256" key="3">
    <source>
        <dbReference type="ARBA" id="ARBA00023015"/>
    </source>
</evidence>
<dbReference type="InterPro" id="IPR039420">
    <property type="entry name" value="WalR-like"/>
</dbReference>
<dbReference type="PROSITE" id="PS50110">
    <property type="entry name" value="RESPONSE_REGULATORY"/>
    <property type="match status" value="1"/>
</dbReference>
<sequence>MRCLLIEDDTQTAALIREGLQQARHEVEVCHDGASGLARATGERWDLVVLDRMLPGGLDGLAILGAMRLRDDTTPVLVLSALSSLDERVRGLRAGGDDYLTKPFALDELLARVEALVRRAGQRVEPEQLSVGDLTLEPRTRRVFRQGKPVLLQPREYQLLEYLMRHQGEVVTRKMLLAAVWGYHFDPETNVIDVQMSRLRNKIDKEGAPALIRTVRGVGFTIAVPAQDDVDADG</sequence>
<dbReference type="InterPro" id="IPR011006">
    <property type="entry name" value="CheY-like_superfamily"/>
</dbReference>
<dbReference type="GO" id="GO:0032993">
    <property type="term" value="C:protein-DNA complex"/>
    <property type="evidence" value="ECO:0007669"/>
    <property type="project" value="TreeGrafter"/>
</dbReference>
<dbReference type="CDD" id="cd00383">
    <property type="entry name" value="trans_reg_C"/>
    <property type="match status" value="1"/>
</dbReference>
<evidence type="ECO:0000256" key="1">
    <source>
        <dbReference type="ARBA" id="ARBA00022553"/>
    </source>
</evidence>
<keyword evidence="2" id="KW-0902">Two-component regulatory system</keyword>
<evidence type="ECO:0000256" key="2">
    <source>
        <dbReference type="ARBA" id="ARBA00023012"/>
    </source>
</evidence>
<feature type="domain" description="OmpR/PhoB-type" evidence="9">
    <location>
        <begin position="126"/>
        <end position="224"/>
    </location>
</feature>
<dbReference type="GO" id="GO:0000156">
    <property type="term" value="F:phosphorelay response regulator activity"/>
    <property type="evidence" value="ECO:0007669"/>
    <property type="project" value="TreeGrafter"/>
</dbReference>
<dbReference type="Proteomes" id="UP000254711">
    <property type="component" value="Unassembled WGS sequence"/>
</dbReference>
<name>A0A370K6C9_9GAMM</name>
<dbReference type="SMART" id="SM00862">
    <property type="entry name" value="Trans_reg_C"/>
    <property type="match status" value="1"/>
</dbReference>
<evidence type="ECO:0000256" key="4">
    <source>
        <dbReference type="ARBA" id="ARBA00023125"/>
    </source>
</evidence>
<dbReference type="InterPro" id="IPR001789">
    <property type="entry name" value="Sig_transdc_resp-reg_receiver"/>
</dbReference>
<dbReference type="SUPFAM" id="SSF52172">
    <property type="entry name" value="CheY-like"/>
    <property type="match status" value="1"/>
</dbReference>
<evidence type="ECO:0000256" key="5">
    <source>
        <dbReference type="ARBA" id="ARBA00023163"/>
    </source>
</evidence>
<keyword evidence="3" id="KW-0805">Transcription regulation</keyword>
<gene>
    <name evidence="10" type="ORF">DVT68_14070</name>
</gene>
<dbReference type="Pfam" id="PF00486">
    <property type="entry name" value="Trans_reg_C"/>
    <property type="match status" value="1"/>
</dbReference>
<dbReference type="EMBL" id="QQSY01000003">
    <property type="protein sequence ID" value="RDI98199.1"/>
    <property type="molecule type" value="Genomic_DNA"/>
</dbReference>
<dbReference type="AlphaFoldDB" id="A0A370K6C9"/>
<dbReference type="OrthoDB" id="9802426at2"/>
<dbReference type="Gene3D" id="6.10.250.690">
    <property type="match status" value="1"/>
</dbReference>
<keyword evidence="1 6" id="KW-0597">Phosphoprotein</keyword>
<organism evidence="10 11">
    <name type="scientific">Dyella solisilvae</name>
    <dbReference type="NCBI Taxonomy" id="1920168"/>
    <lineage>
        <taxon>Bacteria</taxon>
        <taxon>Pseudomonadati</taxon>
        <taxon>Pseudomonadota</taxon>
        <taxon>Gammaproteobacteria</taxon>
        <taxon>Lysobacterales</taxon>
        <taxon>Rhodanobacteraceae</taxon>
        <taxon>Dyella</taxon>
    </lineage>
</organism>
<evidence type="ECO:0000259" key="9">
    <source>
        <dbReference type="PROSITE" id="PS51755"/>
    </source>
</evidence>
<keyword evidence="11" id="KW-1185">Reference proteome</keyword>
<dbReference type="GO" id="GO:0006355">
    <property type="term" value="P:regulation of DNA-templated transcription"/>
    <property type="evidence" value="ECO:0007669"/>
    <property type="project" value="InterPro"/>
</dbReference>
<evidence type="ECO:0000256" key="7">
    <source>
        <dbReference type="PROSITE-ProRule" id="PRU01091"/>
    </source>
</evidence>
<evidence type="ECO:0000313" key="10">
    <source>
        <dbReference type="EMBL" id="RDI98199.1"/>
    </source>
</evidence>
<dbReference type="RefSeq" id="WP_114825715.1">
    <property type="nucleotide sequence ID" value="NZ_QQSY01000003.1"/>
</dbReference>
<dbReference type="InterPro" id="IPR036388">
    <property type="entry name" value="WH-like_DNA-bd_sf"/>
</dbReference>
<dbReference type="GO" id="GO:0005829">
    <property type="term" value="C:cytosol"/>
    <property type="evidence" value="ECO:0007669"/>
    <property type="project" value="TreeGrafter"/>
</dbReference>
<dbReference type="Pfam" id="PF00072">
    <property type="entry name" value="Response_reg"/>
    <property type="match status" value="1"/>
</dbReference>
<feature type="domain" description="Response regulatory" evidence="8">
    <location>
        <begin position="2"/>
        <end position="117"/>
    </location>
</feature>
<dbReference type="Gene3D" id="1.10.10.10">
    <property type="entry name" value="Winged helix-like DNA-binding domain superfamily/Winged helix DNA-binding domain"/>
    <property type="match status" value="1"/>
</dbReference>
<dbReference type="PANTHER" id="PTHR48111:SF76">
    <property type="entry name" value="TWO-COMPONENT RESPONSE REGULATOR"/>
    <property type="match status" value="1"/>
</dbReference>
<evidence type="ECO:0000256" key="6">
    <source>
        <dbReference type="PROSITE-ProRule" id="PRU00169"/>
    </source>
</evidence>
<feature type="modified residue" description="4-aspartylphosphate" evidence="6">
    <location>
        <position position="51"/>
    </location>
</feature>
<reference evidence="10 11" key="1">
    <citation type="submission" date="2018-07" db="EMBL/GenBank/DDBJ databases">
        <title>Dyella solisilvae sp. nov., isolated from the pine and broad-leaved mixed forest soil.</title>
        <authorList>
            <person name="Gao Z."/>
            <person name="Qiu L."/>
        </authorList>
    </citation>
    <scope>NUCLEOTIDE SEQUENCE [LARGE SCALE GENOMIC DNA]</scope>
    <source>
        <strain evidence="10 11">DHG54</strain>
    </source>
</reference>
<dbReference type="PROSITE" id="PS51755">
    <property type="entry name" value="OMPR_PHOB"/>
    <property type="match status" value="1"/>
</dbReference>
<keyword evidence="4 7" id="KW-0238">DNA-binding</keyword>
<dbReference type="GO" id="GO:0000976">
    <property type="term" value="F:transcription cis-regulatory region binding"/>
    <property type="evidence" value="ECO:0007669"/>
    <property type="project" value="TreeGrafter"/>
</dbReference>
<protein>
    <submittedName>
        <fullName evidence="10">DNA-binding response regulator</fullName>
    </submittedName>
</protein>
<dbReference type="PANTHER" id="PTHR48111">
    <property type="entry name" value="REGULATOR OF RPOS"/>
    <property type="match status" value="1"/>
</dbReference>
<proteinExistence type="predicted"/>
<evidence type="ECO:0000313" key="11">
    <source>
        <dbReference type="Proteomes" id="UP000254711"/>
    </source>
</evidence>
<feature type="DNA-binding region" description="OmpR/PhoB-type" evidence="7">
    <location>
        <begin position="126"/>
        <end position="224"/>
    </location>
</feature>
<dbReference type="Gene3D" id="3.40.50.2300">
    <property type="match status" value="1"/>
</dbReference>
<comment type="caution">
    <text evidence="10">The sequence shown here is derived from an EMBL/GenBank/DDBJ whole genome shotgun (WGS) entry which is preliminary data.</text>
</comment>
<dbReference type="FunFam" id="1.10.10.10:FF:000005">
    <property type="entry name" value="Two-component system response regulator"/>
    <property type="match status" value="1"/>
</dbReference>
<dbReference type="InterPro" id="IPR001867">
    <property type="entry name" value="OmpR/PhoB-type_DNA-bd"/>
</dbReference>